<evidence type="ECO:0000256" key="7">
    <source>
        <dbReference type="ARBA" id="ARBA00022786"/>
    </source>
</evidence>
<evidence type="ECO:0000256" key="8">
    <source>
        <dbReference type="ARBA" id="ARBA00022833"/>
    </source>
</evidence>
<dbReference type="Pfam" id="PF00097">
    <property type="entry name" value="zf-C3HC4"/>
    <property type="match status" value="1"/>
</dbReference>
<name>A0AAX6FYS8_IRIPA</name>
<feature type="domain" description="RING-type" evidence="13">
    <location>
        <begin position="30"/>
        <end position="71"/>
    </location>
</feature>
<dbReference type="GO" id="GO:0008270">
    <property type="term" value="F:zinc ion binding"/>
    <property type="evidence" value="ECO:0007669"/>
    <property type="project" value="UniProtKB-KW"/>
</dbReference>
<dbReference type="AlphaFoldDB" id="A0AAX6FYS8"/>
<dbReference type="InterPro" id="IPR017907">
    <property type="entry name" value="Znf_RING_CS"/>
</dbReference>
<accession>A0AAX6FYS8</accession>
<keyword evidence="4 11" id="KW-0808">Transferase</keyword>
<proteinExistence type="predicted"/>
<sequence length="357" mass="39000">MRKRKASSAKVDVLKEKEKEKSEGAPDFECNICLELAIEPVVTCCGHLFCWPCLYQWLHVHCYYQECPVCKGKVDDSSIVPIYGRGSLEATAKMQSEKDGNLGLKAPPRPQGNRVESMRLHLQSRPLRGPATSPEHLRVLFEDEDQGGQFVPAEGRNPWDLARHSSPNSQISASSSFHQDGAASQQRAAIDGSISRFSSILAEIRSLSRISDEPVENAPADNQRDFEPVVSQTSNSSTMAMILGNNAAIDTSVEPSRGGSSMLLRVRARRRSTPVVSRSNTAADGASDGSNSRLAMVLRRRGWNRTSVVQGDTSAETNASSAEPSRGGGFTMVLRRGRGRSSDSSSMDHVGQRRRLD</sequence>
<comment type="subcellular location">
    <subcellularLocation>
        <location evidence="2">Endomembrane system</location>
    </subcellularLocation>
    <subcellularLocation>
        <location evidence="11">Endoplasmic reticulum membrane</location>
        <topology evidence="11">Single-pass type IV membrane protein</topology>
    </subcellularLocation>
</comment>
<evidence type="ECO:0000313" key="15">
    <source>
        <dbReference type="Proteomes" id="UP001140949"/>
    </source>
</evidence>
<keyword evidence="9" id="KW-0472">Membrane</keyword>
<evidence type="ECO:0000256" key="9">
    <source>
        <dbReference type="ARBA" id="ARBA00023136"/>
    </source>
</evidence>
<reference evidence="14" key="2">
    <citation type="submission" date="2023-04" db="EMBL/GenBank/DDBJ databases">
        <authorList>
            <person name="Bruccoleri R.E."/>
            <person name="Oakeley E.J."/>
            <person name="Faust A.-M."/>
            <person name="Dessus-Babus S."/>
            <person name="Altorfer M."/>
            <person name="Burckhardt D."/>
            <person name="Oertli M."/>
            <person name="Naumann U."/>
            <person name="Petersen F."/>
            <person name="Wong J."/>
        </authorList>
    </citation>
    <scope>NUCLEOTIDE SEQUENCE</scope>
    <source>
        <strain evidence="14">GSM-AAB239-AS_SAM_17_03QT</strain>
        <tissue evidence="14">Leaf</tissue>
    </source>
</reference>
<comment type="caution">
    <text evidence="14">The sequence shown here is derived from an EMBL/GenBank/DDBJ whole genome shotgun (WGS) entry which is preliminary data.</text>
</comment>
<evidence type="ECO:0000256" key="4">
    <source>
        <dbReference type="ARBA" id="ARBA00022679"/>
    </source>
</evidence>
<keyword evidence="11" id="KW-0256">Endoplasmic reticulum</keyword>
<dbReference type="InterPro" id="IPR013083">
    <property type="entry name" value="Znf_RING/FYVE/PHD"/>
</dbReference>
<evidence type="ECO:0000256" key="1">
    <source>
        <dbReference type="ARBA" id="ARBA00000900"/>
    </source>
</evidence>
<gene>
    <name evidence="14" type="ORF">M6B38_392970</name>
</gene>
<keyword evidence="6 10" id="KW-0863">Zinc-finger</keyword>
<feature type="region of interest" description="Disordered" evidence="12">
    <location>
        <begin position="145"/>
        <end position="189"/>
    </location>
</feature>
<evidence type="ECO:0000313" key="14">
    <source>
        <dbReference type="EMBL" id="KAJ6821363.1"/>
    </source>
</evidence>
<dbReference type="GO" id="GO:0061630">
    <property type="term" value="F:ubiquitin protein ligase activity"/>
    <property type="evidence" value="ECO:0007669"/>
    <property type="project" value="UniProtKB-UniRule"/>
</dbReference>
<feature type="compositionally biased region" description="Low complexity" evidence="12">
    <location>
        <begin position="165"/>
        <end position="176"/>
    </location>
</feature>
<dbReference type="Proteomes" id="UP001140949">
    <property type="component" value="Unassembled WGS sequence"/>
</dbReference>
<evidence type="ECO:0000256" key="10">
    <source>
        <dbReference type="PROSITE-ProRule" id="PRU00175"/>
    </source>
</evidence>
<comment type="pathway">
    <text evidence="3 11">Protein modification; protein ubiquitination.</text>
</comment>
<dbReference type="PROSITE" id="PS00518">
    <property type="entry name" value="ZF_RING_1"/>
    <property type="match status" value="1"/>
</dbReference>
<dbReference type="EMBL" id="JANAVB010024999">
    <property type="protein sequence ID" value="KAJ6821363.1"/>
    <property type="molecule type" value="Genomic_DNA"/>
</dbReference>
<feature type="region of interest" description="Disordered" evidence="12">
    <location>
        <begin position="267"/>
        <end position="291"/>
    </location>
</feature>
<dbReference type="InterPro" id="IPR018957">
    <property type="entry name" value="Znf_C3HC4_RING-type"/>
</dbReference>
<protein>
    <recommendedName>
        <fullName evidence="11">E3 ubiquitin-protein ligase RMA</fullName>
        <ecNumber evidence="11">2.3.2.27</ecNumber>
    </recommendedName>
    <alternativeName>
        <fullName evidence="11">Protein RING membrane-anchor</fullName>
    </alternativeName>
    <alternativeName>
        <fullName evidence="11">RING-type E3 ubiquitin transferase RMA</fullName>
    </alternativeName>
</protein>
<feature type="compositionally biased region" description="Polar residues" evidence="12">
    <location>
        <begin position="305"/>
        <end position="323"/>
    </location>
</feature>
<keyword evidence="15" id="KW-1185">Reference proteome</keyword>
<dbReference type="Gene3D" id="3.30.40.10">
    <property type="entry name" value="Zinc/RING finger domain, C3HC4 (zinc finger)"/>
    <property type="match status" value="1"/>
</dbReference>
<feature type="region of interest" description="Disordered" evidence="12">
    <location>
        <begin position="305"/>
        <end position="357"/>
    </location>
</feature>
<evidence type="ECO:0000256" key="2">
    <source>
        <dbReference type="ARBA" id="ARBA00004308"/>
    </source>
</evidence>
<dbReference type="GO" id="GO:0006511">
    <property type="term" value="P:ubiquitin-dependent protein catabolic process"/>
    <property type="evidence" value="ECO:0007669"/>
    <property type="project" value="UniProtKB-UniRule"/>
</dbReference>
<dbReference type="CDD" id="cd16534">
    <property type="entry name" value="RING-HC_RNF5-like"/>
    <property type="match status" value="1"/>
</dbReference>
<comment type="domain">
    <text evidence="11">The RING-type zinc finger domain is responsible for E3 ligase activity.</text>
</comment>
<organism evidence="14 15">
    <name type="scientific">Iris pallida</name>
    <name type="common">Sweet iris</name>
    <dbReference type="NCBI Taxonomy" id="29817"/>
    <lineage>
        <taxon>Eukaryota</taxon>
        <taxon>Viridiplantae</taxon>
        <taxon>Streptophyta</taxon>
        <taxon>Embryophyta</taxon>
        <taxon>Tracheophyta</taxon>
        <taxon>Spermatophyta</taxon>
        <taxon>Magnoliopsida</taxon>
        <taxon>Liliopsida</taxon>
        <taxon>Asparagales</taxon>
        <taxon>Iridaceae</taxon>
        <taxon>Iridoideae</taxon>
        <taxon>Irideae</taxon>
        <taxon>Iris</taxon>
    </lineage>
</organism>
<evidence type="ECO:0000256" key="11">
    <source>
        <dbReference type="RuleBase" id="RU369090"/>
    </source>
</evidence>
<keyword evidence="5 11" id="KW-0479">Metal-binding</keyword>
<feature type="compositionally biased region" description="Polar residues" evidence="12">
    <location>
        <begin position="274"/>
        <end position="291"/>
    </location>
</feature>
<reference evidence="14" key="1">
    <citation type="journal article" date="2023" name="GigaByte">
        <title>Genome assembly of the bearded iris, Iris pallida Lam.</title>
        <authorList>
            <person name="Bruccoleri R.E."/>
            <person name="Oakeley E.J."/>
            <person name="Faust A.M.E."/>
            <person name="Altorfer M."/>
            <person name="Dessus-Babus S."/>
            <person name="Burckhardt D."/>
            <person name="Oertli M."/>
            <person name="Naumann U."/>
            <person name="Petersen F."/>
            <person name="Wong J."/>
        </authorList>
    </citation>
    <scope>NUCLEOTIDE SEQUENCE</scope>
    <source>
        <strain evidence="14">GSM-AAB239-AS_SAM_17_03QT</strain>
    </source>
</reference>
<dbReference type="GO" id="GO:0005789">
    <property type="term" value="C:endoplasmic reticulum membrane"/>
    <property type="evidence" value="ECO:0007669"/>
    <property type="project" value="UniProtKB-SubCell"/>
</dbReference>
<dbReference type="InterPro" id="IPR001841">
    <property type="entry name" value="Znf_RING"/>
</dbReference>
<evidence type="ECO:0000259" key="13">
    <source>
        <dbReference type="PROSITE" id="PS50089"/>
    </source>
</evidence>
<dbReference type="SMART" id="SM00184">
    <property type="entry name" value="RING"/>
    <property type="match status" value="1"/>
</dbReference>
<evidence type="ECO:0000256" key="12">
    <source>
        <dbReference type="SAM" id="MobiDB-lite"/>
    </source>
</evidence>
<evidence type="ECO:0000256" key="3">
    <source>
        <dbReference type="ARBA" id="ARBA00004906"/>
    </source>
</evidence>
<dbReference type="InterPro" id="IPR045103">
    <property type="entry name" value="RNF5/RNF185-like"/>
</dbReference>
<dbReference type="SUPFAM" id="SSF57850">
    <property type="entry name" value="RING/U-box"/>
    <property type="match status" value="1"/>
</dbReference>
<comment type="catalytic activity">
    <reaction evidence="1 11">
        <text>S-ubiquitinyl-[E2 ubiquitin-conjugating enzyme]-L-cysteine + [acceptor protein]-L-lysine = [E2 ubiquitin-conjugating enzyme]-L-cysteine + N(6)-ubiquitinyl-[acceptor protein]-L-lysine.</text>
        <dbReference type="EC" id="2.3.2.27"/>
    </reaction>
</comment>
<evidence type="ECO:0000256" key="5">
    <source>
        <dbReference type="ARBA" id="ARBA00022723"/>
    </source>
</evidence>
<dbReference type="PROSITE" id="PS50089">
    <property type="entry name" value="ZF_RING_2"/>
    <property type="match status" value="1"/>
</dbReference>
<dbReference type="PANTHER" id="PTHR12313">
    <property type="entry name" value="E3 UBIQUITIN-PROTEIN LIGASE RNF5-RELATED"/>
    <property type="match status" value="1"/>
</dbReference>
<keyword evidence="8 11" id="KW-0862">Zinc</keyword>
<evidence type="ECO:0000256" key="6">
    <source>
        <dbReference type="ARBA" id="ARBA00022771"/>
    </source>
</evidence>
<dbReference type="EC" id="2.3.2.27" evidence="11"/>
<keyword evidence="7 11" id="KW-0833">Ubl conjugation pathway</keyword>
<comment type="function">
    <text evidence="11">E3 ubiquitin-protein ligase.</text>
</comment>